<evidence type="ECO:0000313" key="1">
    <source>
        <dbReference type="EMBL" id="PQM38571.1"/>
    </source>
</evidence>
<accession>A0A314UMJ1</accession>
<comment type="caution">
    <text evidence="1">The sequence shown here is derived from an EMBL/GenBank/DDBJ whole genome shotgun (WGS) entry which is preliminary data.</text>
</comment>
<evidence type="ECO:0000313" key="2">
    <source>
        <dbReference type="Proteomes" id="UP000250321"/>
    </source>
</evidence>
<sequence>MPRYKLKWAQAMRMSEACRAGCDMDGYEYSRSSLMVQGVEVLGCLGEPKLNLIP</sequence>
<reference evidence="1 2" key="1">
    <citation type="submission" date="2018-02" db="EMBL/GenBank/DDBJ databases">
        <title>Draft genome of wild Prunus yedoensis var. nudiflora.</title>
        <authorList>
            <person name="Baek S."/>
            <person name="Kim J.-H."/>
            <person name="Choi K."/>
            <person name="Kim G.-B."/>
            <person name="Cho A."/>
            <person name="Jang H."/>
            <person name="Shin C.-H."/>
            <person name="Yu H.-J."/>
            <person name="Mun J.-H."/>
        </authorList>
    </citation>
    <scope>NUCLEOTIDE SEQUENCE [LARGE SCALE GENOMIC DNA]</scope>
    <source>
        <strain evidence="2">cv. Jeju island</strain>
        <tissue evidence="1">Leaf</tissue>
    </source>
</reference>
<dbReference type="AlphaFoldDB" id="A0A314UMJ1"/>
<organism evidence="1 2">
    <name type="scientific">Prunus yedoensis var. nudiflora</name>
    <dbReference type="NCBI Taxonomy" id="2094558"/>
    <lineage>
        <taxon>Eukaryota</taxon>
        <taxon>Viridiplantae</taxon>
        <taxon>Streptophyta</taxon>
        <taxon>Embryophyta</taxon>
        <taxon>Tracheophyta</taxon>
        <taxon>Spermatophyta</taxon>
        <taxon>Magnoliopsida</taxon>
        <taxon>eudicotyledons</taxon>
        <taxon>Gunneridae</taxon>
        <taxon>Pentapetalae</taxon>
        <taxon>rosids</taxon>
        <taxon>fabids</taxon>
        <taxon>Rosales</taxon>
        <taxon>Rosaceae</taxon>
        <taxon>Amygdaloideae</taxon>
        <taxon>Amygdaleae</taxon>
        <taxon>Prunus</taxon>
    </lineage>
</organism>
<keyword evidence="2" id="KW-1185">Reference proteome</keyword>
<dbReference type="Proteomes" id="UP000250321">
    <property type="component" value="Unassembled WGS sequence"/>
</dbReference>
<dbReference type="EMBL" id="PJQY01003302">
    <property type="protein sequence ID" value="PQM38571.1"/>
    <property type="molecule type" value="Genomic_DNA"/>
</dbReference>
<protein>
    <submittedName>
        <fullName evidence="1">Uncharacterized protein</fullName>
    </submittedName>
</protein>
<gene>
    <name evidence="1" type="ORF">Pyn_11588</name>
</gene>
<proteinExistence type="predicted"/>
<name>A0A314UMJ1_PRUYE</name>